<evidence type="ECO:0000256" key="1">
    <source>
        <dbReference type="ARBA" id="ARBA00008779"/>
    </source>
</evidence>
<dbReference type="Gene3D" id="3.40.720.10">
    <property type="entry name" value="Alkaline Phosphatase, subunit A"/>
    <property type="match status" value="1"/>
</dbReference>
<dbReference type="SUPFAM" id="SSF53649">
    <property type="entry name" value="Alkaline phosphatase-like"/>
    <property type="match status" value="1"/>
</dbReference>
<dbReference type="EC" id="3.1.6.1" evidence="4"/>
<dbReference type="Proteomes" id="UP000319143">
    <property type="component" value="Unassembled WGS sequence"/>
</dbReference>
<evidence type="ECO:0000313" key="5">
    <source>
        <dbReference type="Proteomes" id="UP000319143"/>
    </source>
</evidence>
<keyword evidence="5" id="KW-1185">Reference proteome</keyword>
<evidence type="ECO:0000256" key="2">
    <source>
        <dbReference type="ARBA" id="ARBA00022801"/>
    </source>
</evidence>
<dbReference type="InterPro" id="IPR017850">
    <property type="entry name" value="Alkaline_phosphatase_core_sf"/>
</dbReference>
<evidence type="ECO:0000313" key="4">
    <source>
        <dbReference type="EMBL" id="TWU38274.1"/>
    </source>
</evidence>
<dbReference type="GO" id="GO:0004065">
    <property type="term" value="F:arylsulfatase activity"/>
    <property type="evidence" value="ECO:0007669"/>
    <property type="project" value="UniProtKB-EC"/>
</dbReference>
<dbReference type="CDD" id="cd16146">
    <property type="entry name" value="ARS_like"/>
    <property type="match status" value="1"/>
</dbReference>
<dbReference type="PANTHER" id="PTHR42693:SF53">
    <property type="entry name" value="ENDO-4-O-SULFATASE"/>
    <property type="match status" value="1"/>
</dbReference>
<sequence length="661" mass="74446">MGRGPNQRSRGVLKQIVVDPYRWSPTRTPNHQTQVKAKMSRTHCHHPPQGNVKVSPYLPSRAAVLAMGFATVLLCGTLRAAANDHPNVILVITDDQGYGDIGAHGNELIQTPNMDQLHAESVRFTNFHVDPTCSPTRGALMSGKYAHHAKVWHTIAGGNHLRASEITMADVFSASGYRTGMFGKWHLGANYPYRPMDRGFDEWLGHGDGGTGTTDDYFTNDRVNDHYLHNGEMEFRPGYAPDVFYDAAIDYIRNKDHDKQPFFIYLSTYIPHSPHTLADREWASKYTPAVDSKVAYFFAAIERVDQNLGRLRKALEEEGLAKNTVLIFMTDNGGTAGVRFYNAGMRGNKGSAYDGGHRVPFFVHWPAGKLSHGHDVTDLTAHFDVLPTLIDLLGLEQPKQANFDGRSFRQQLYRPELLLPERTLCVEVQRTFEPQKWQQATAMTRRWRLVNAKELYDMNVDPGQTQNIGSEHPEVVAKLKQDFDAYWQRVSPGDRDRAVSIVGTEDDRETYLHSSDWYAPAVPWNHASTSRGAKITGSWQIEAAVEGTYRFEIRRWPKEVDAPIIGIPQVSKTVDAWDSAGGKPTLLYSQQQAAPFKAIQVAAARLQVADNEWVKSVSDQDTHVTFDVPLKQKQYEVTAELLDRDEDLLAGAYYVYCRKLD</sequence>
<dbReference type="EMBL" id="SJPV01000004">
    <property type="protein sequence ID" value="TWU38274.1"/>
    <property type="molecule type" value="Genomic_DNA"/>
</dbReference>
<feature type="domain" description="Sulfatase N-terminal" evidence="3">
    <location>
        <begin position="86"/>
        <end position="394"/>
    </location>
</feature>
<organism evidence="4 5">
    <name type="scientific">Novipirellula artificiosorum</name>
    <dbReference type="NCBI Taxonomy" id="2528016"/>
    <lineage>
        <taxon>Bacteria</taxon>
        <taxon>Pseudomonadati</taxon>
        <taxon>Planctomycetota</taxon>
        <taxon>Planctomycetia</taxon>
        <taxon>Pirellulales</taxon>
        <taxon>Pirellulaceae</taxon>
        <taxon>Novipirellula</taxon>
    </lineage>
</organism>
<comment type="caution">
    <text evidence="4">The sequence shown here is derived from an EMBL/GenBank/DDBJ whole genome shotgun (WGS) entry which is preliminary data.</text>
</comment>
<gene>
    <name evidence="4" type="primary">atsA_41</name>
    <name evidence="4" type="ORF">Poly41_27500</name>
</gene>
<dbReference type="InterPro" id="IPR050738">
    <property type="entry name" value="Sulfatase"/>
</dbReference>
<comment type="similarity">
    <text evidence="1">Belongs to the sulfatase family.</text>
</comment>
<reference evidence="4 5" key="1">
    <citation type="submission" date="2019-02" db="EMBL/GenBank/DDBJ databases">
        <title>Deep-cultivation of Planctomycetes and their phenomic and genomic characterization uncovers novel biology.</title>
        <authorList>
            <person name="Wiegand S."/>
            <person name="Jogler M."/>
            <person name="Boedeker C."/>
            <person name="Pinto D."/>
            <person name="Vollmers J."/>
            <person name="Rivas-Marin E."/>
            <person name="Kohn T."/>
            <person name="Peeters S.H."/>
            <person name="Heuer A."/>
            <person name="Rast P."/>
            <person name="Oberbeckmann S."/>
            <person name="Bunk B."/>
            <person name="Jeske O."/>
            <person name="Meyerdierks A."/>
            <person name="Storesund J.E."/>
            <person name="Kallscheuer N."/>
            <person name="Luecker S."/>
            <person name="Lage O.M."/>
            <person name="Pohl T."/>
            <person name="Merkel B.J."/>
            <person name="Hornburger P."/>
            <person name="Mueller R.-W."/>
            <person name="Bruemmer F."/>
            <person name="Labrenz M."/>
            <person name="Spormann A.M."/>
            <person name="Op Den Camp H."/>
            <person name="Overmann J."/>
            <person name="Amann R."/>
            <person name="Jetten M.S.M."/>
            <person name="Mascher T."/>
            <person name="Medema M.H."/>
            <person name="Devos D.P."/>
            <person name="Kaster A.-K."/>
            <person name="Ovreas L."/>
            <person name="Rohde M."/>
            <person name="Galperin M.Y."/>
            <person name="Jogler C."/>
        </authorList>
    </citation>
    <scope>NUCLEOTIDE SEQUENCE [LARGE SCALE GENOMIC DNA]</scope>
    <source>
        <strain evidence="4 5">Poly41</strain>
    </source>
</reference>
<dbReference type="AlphaFoldDB" id="A0A5C6DQ24"/>
<dbReference type="Gene3D" id="3.30.1120.10">
    <property type="match status" value="1"/>
</dbReference>
<dbReference type="InterPro" id="IPR000917">
    <property type="entry name" value="Sulfatase_N"/>
</dbReference>
<proteinExistence type="inferred from homology"/>
<accession>A0A5C6DQ24</accession>
<dbReference type="Pfam" id="PF00884">
    <property type="entry name" value="Sulfatase"/>
    <property type="match status" value="1"/>
</dbReference>
<keyword evidence="2 4" id="KW-0378">Hydrolase</keyword>
<dbReference type="PANTHER" id="PTHR42693">
    <property type="entry name" value="ARYLSULFATASE FAMILY MEMBER"/>
    <property type="match status" value="1"/>
</dbReference>
<protein>
    <submittedName>
        <fullName evidence="4">Arylsulfatase</fullName>
        <ecNumber evidence="4">3.1.6.1</ecNumber>
    </submittedName>
</protein>
<name>A0A5C6DQ24_9BACT</name>
<evidence type="ECO:0000259" key="3">
    <source>
        <dbReference type="Pfam" id="PF00884"/>
    </source>
</evidence>